<name>A0A0C9XM81_9AGAR</name>
<dbReference type="Proteomes" id="UP000054477">
    <property type="component" value="Unassembled WGS sequence"/>
</dbReference>
<keyword evidence="2" id="KW-1185">Reference proteome</keyword>
<dbReference type="AlphaFoldDB" id="A0A0C9XM81"/>
<evidence type="ECO:0000313" key="1">
    <source>
        <dbReference type="EMBL" id="KIJ98636.1"/>
    </source>
</evidence>
<evidence type="ECO:0000313" key="2">
    <source>
        <dbReference type="Proteomes" id="UP000054477"/>
    </source>
</evidence>
<reference evidence="1 2" key="1">
    <citation type="submission" date="2014-04" db="EMBL/GenBank/DDBJ databases">
        <authorList>
            <consortium name="DOE Joint Genome Institute"/>
            <person name="Kuo A."/>
            <person name="Kohler A."/>
            <person name="Nagy L.G."/>
            <person name="Floudas D."/>
            <person name="Copeland A."/>
            <person name="Barry K.W."/>
            <person name="Cichocki N."/>
            <person name="Veneault-Fourrey C."/>
            <person name="LaButti K."/>
            <person name="Lindquist E.A."/>
            <person name="Lipzen A."/>
            <person name="Lundell T."/>
            <person name="Morin E."/>
            <person name="Murat C."/>
            <person name="Sun H."/>
            <person name="Tunlid A."/>
            <person name="Henrissat B."/>
            <person name="Grigoriev I.V."/>
            <person name="Hibbett D.S."/>
            <person name="Martin F."/>
            <person name="Nordberg H.P."/>
            <person name="Cantor M.N."/>
            <person name="Hua S.X."/>
        </authorList>
    </citation>
    <scope>NUCLEOTIDE SEQUENCE [LARGE SCALE GENOMIC DNA]</scope>
    <source>
        <strain evidence="1 2">LaAM-08-1</strain>
    </source>
</reference>
<reference evidence="2" key="2">
    <citation type="submission" date="2015-01" db="EMBL/GenBank/DDBJ databases">
        <title>Evolutionary Origins and Diversification of the Mycorrhizal Mutualists.</title>
        <authorList>
            <consortium name="DOE Joint Genome Institute"/>
            <consortium name="Mycorrhizal Genomics Consortium"/>
            <person name="Kohler A."/>
            <person name="Kuo A."/>
            <person name="Nagy L.G."/>
            <person name="Floudas D."/>
            <person name="Copeland A."/>
            <person name="Barry K.W."/>
            <person name="Cichocki N."/>
            <person name="Veneault-Fourrey C."/>
            <person name="LaButti K."/>
            <person name="Lindquist E.A."/>
            <person name="Lipzen A."/>
            <person name="Lundell T."/>
            <person name="Morin E."/>
            <person name="Murat C."/>
            <person name="Riley R."/>
            <person name="Ohm R."/>
            <person name="Sun H."/>
            <person name="Tunlid A."/>
            <person name="Henrissat B."/>
            <person name="Grigoriev I.V."/>
            <person name="Hibbett D.S."/>
            <person name="Martin F."/>
        </authorList>
    </citation>
    <scope>NUCLEOTIDE SEQUENCE [LARGE SCALE GENOMIC DNA]</scope>
    <source>
        <strain evidence="2">LaAM-08-1</strain>
    </source>
</reference>
<sequence>MIQAISAYHLEQGRKCSKPTPCWGLRHICIELQDTCFMETGNYVKLSHMTLKHLVGGGKTHQQANVNQRWLDDGEENIVIAFIVEMAD</sequence>
<gene>
    <name evidence="1" type="ORF">K443DRAFT_25962</name>
</gene>
<dbReference type="HOGENOM" id="CLU_2474958_0_0_1"/>
<dbReference type="EMBL" id="KN838665">
    <property type="protein sequence ID" value="KIJ98636.1"/>
    <property type="molecule type" value="Genomic_DNA"/>
</dbReference>
<proteinExistence type="predicted"/>
<feature type="non-terminal residue" evidence="1">
    <location>
        <position position="88"/>
    </location>
</feature>
<organism evidence="1 2">
    <name type="scientific">Laccaria amethystina LaAM-08-1</name>
    <dbReference type="NCBI Taxonomy" id="1095629"/>
    <lineage>
        <taxon>Eukaryota</taxon>
        <taxon>Fungi</taxon>
        <taxon>Dikarya</taxon>
        <taxon>Basidiomycota</taxon>
        <taxon>Agaricomycotina</taxon>
        <taxon>Agaricomycetes</taxon>
        <taxon>Agaricomycetidae</taxon>
        <taxon>Agaricales</taxon>
        <taxon>Agaricineae</taxon>
        <taxon>Hydnangiaceae</taxon>
        <taxon>Laccaria</taxon>
    </lineage>
</organism>
<protein>
    <submittedName>
        <fullName evidence="1">Uncharacterized protein</fullName>
    </submittedName>
</protein>
<dbReference type="OrthoDB" id="2668963at2759"/>
<accession>A0A0C9XM81</accession>